<dbReference type="CDD" id="cd04242">
    <property type="entry name" value="AAK_G5K_ProB"/>
    <property type="match status" value="1"/>
</dbReference>
<dbReference type="PANTHER" id="PTHR43654:SF1">
    <property type="entry name" value="ISOPENTENYL PHOSPHATE KINASE"/>
    <property type="match status" value="1"/>
</dbReference>
<dbReference type="PANTHER" id="PTHR43654">
    <property type="entry name" value="GLUTAMATE 5-KINASE"/>
    <property type="match status" value="1"/>
</dbReference>
<dbReference type="PROSITE" id="PS50890">
    <property type="entry name" value="PUA"/>
    <property type="match status" value="1"/>
</dbReference>
<dbReference type="PRINTS" id="PR00474">
    <property type="entry name" value="GLU5KINASE"/>
</dbReference>
<dbReference type="Pfam" id="PF00696">
    <property type="entry name" value="AA_kinase"/>
    <property type="match status" value="1"/>
</dbReference>
<feature type="binding site" evidence="8">
    <location>
        <position position="146"/>
    </location>
    <ligand>
        <name>substrate</name>
    </ligand>
</feature>
<gene>
    <name evidence="8 10" type="primary">proB</name>
    <name evidence="10" type="ORF">Bravens_01357</name>
</gene>
<organism evidence="10 11">
    <name type="scientific">Brevibacterium ravenspurgense</name>
    <dbReference type="NCBI Taxonomy" id="479117"/>
    <lineage>
        <taxon>Bacteria</taxon>
        <taxon>Bacillati</taxon>
        <taxon>Actinomycetota</taxon>
        <taxon>Actinomycetes</taxon>
        <taxon>Micrococcales</taxon>
        <taxon>Brevibacteriaceae</taxon>
        <taxon>Brevibacterium</taxon>
    </lineage>
</organism>
<evidence type="ECO:0000256" key="3">
    <source>
        <dbReference type="ARBA" id="ARBA00022650"/>
    </source>
</evidence>
<comment type="pathway">
    <text evidence="8">Amino-acid biosynthesis; L-proline biosynthesis; L-glutamate 5-semialdehyde from L-glutamate: step 1/2.</text>
</comment>
<dbReference type="InterPro" id="IPR036974">
    <property type="entry name" value="PUA_sf"/>
</dbReference>
<dbReference type="InterPro" id="IPR005715">
    <property type="entry name" value="Glu_5kinase/COase_Synthase"/>
</dbReference>
<dbReference type="PROSITE" id="PS00902">
    <property type="entry name" value="GLUTAMATE_5_KINASE"/>
    <property type="match status" value="1"/>
</dbReference>
<dbReference type="AlphaFoldDB" id="A0A150H8H1"/>
<dbReference type="RefSeq" id="WP_062021635.1">
    <property type="nucleotide sequence ID" value="NZ_LQQC01000010.1"/>
</dbReference>
<feature type="binding site" evidence="8">
    <location>
        <begin position="178"/>
        <end position="179"/>
    </location>
    <ligand>
        <name>ATP</name>
        <dbReference type="ChEBI" id="CHEBI:30616"/>
    </ligand>
</feature>
<dbReference type="Gene3D" id="2.30.130.10">
    <property type="entry name" value="PUA domain"/>
    <property type="match status" value="1"/>
</dbReference>
<comment type="function">
    <text evidence="8">Catalyzes the transfer of a phosphate group to glutamate to form L-glutamate 5-phosphate.</text>
</comment>
<evidence type="ECO:0000256" key="5">
    <source>
        <dbReference type="ARBA" id="ARBA00022741"/>
    </source>
</evidence>
<feature type="binding site" evidence="8">
    <location>
        <position position="59"/>
    </location>
    <ligand>
        <name>substrate</name>
    </ligand>
</feature>
<dbReference type="SMART" id="SM00359">
    <property type="entry name" value="PUA"/>
    <property type="match status" value="1"/>
</dbReference>
<dbReference type="PIRSF" id="PIRSF000729">
    <property type="entry name" value="GK"/>
    <property type="match status" value="1"/>
</dbReference>
<dbReference type="GO" id="GO:0005524">
    <property type="term" value="F:ATP binding"/>
    <property type="evidence" value="ECO:0007669"/>
    <property type="project" value="UniProtKB-KW"/>
</dbReference>
<dbReference type="GO" id="GO:0003723">
    <property type="term" value="F:RNA binding"/>
    <property type="evidence" value="ECO:0007669"/>
    <property type="project" value="InterPro"/>
</dbReference>
<accession>A0A150H8H1</accession>
<feature type="binding site" evidence="8">
    <location>
        <position position="158"/>
    </location>
    <ligand>
        <name>substrate</name>
    </ligand>
</feature>
<feature type="binding site" evidence="8">
    <location>
        <position position="20"/>
    </location>
    <ligand>
        <name>ATP</name>
        <dbReference type="ChEBI" id="CHEBI:30616"/>
    </ligand>
</feature>
<dbReference type="UniPathway" id="UPA00098">
    <property type="reaction ID" value="UER00359"/>
</dbReference>
<keyword evidence="11" id="KW-1185">Reference proteome</keyword>
<dbReference type="SUPFAM" id="SSF88697">
    <property type="entry name" value="PUA domain-like"/>
    <property type="match status" value="1"/>
</dbReference>
<evidence type="ECO:0000256" key="6">
    <source>
        <dbReference type="ARBA" id="ARBA00022777"/>
    </source>
</evidence>
<reference evidence="10 11" key="1">
    <citation type="submission" date="2016-01" db="EMBL/GenBank/DDBJ databases">
        <title>Use of Whole Genome Sequencing to ascertain that Brevibacterium massiliense (Roux, Raoult 2009) is a later heterotypic synonym of Brevibacterium ravenspurgense (Mages 2008).</title>
        <authorList>
            <person name="Bernier A.-M."/>
            <person name="Burdz T."/>
            <person name="Huynh C."/>
            <person name="Pachecho A.L."/>
            <person name="Wiebe D."/>
            <person name="Bonner C."/>
            <person name="Bernard K."/>
        </authorList>
    </citation>
    <scope>NUCLEOTIDE SEQUENCE [LARGE SCALE GENOMIC DNA]</scope>
    <source>
        <strain evidence="10 11">CCUG56047</strain>
    </source>
</reference>
<evidence type="ECO:0000256" key="4">
    <source>
        <dbReference type="ARBA" id="ARBA00022679"/>
    </source>
</evidence>
<dbReference type="GO" id="GO:0004349">
    <property type="term" value="F:glutamate 5-kinase activity"/>
    <property type="evidence" value="ECO:0007669"/>
    <property type="project" value="UniProtKB-UniRule"/>
</dbReference>
<keyword evidence="5 8" id="KW-0547">Nucleotide-binding</keyword>
<sequence length="378" mass="39585">MTDAAAVRDSVRRAETIVVKVGSSSITDEGGLNRARLVELTDIIGKLHDAGKRVILVTSGAVATGLGPMPIEQRPSDLPTLQAAAAVGQSLLMTAYTEELAGHGVVTAQVLLTVDDMVRRSTYRNAQNTINRLLAMNILPIVNENDAVATDELRFGDNDRLAALVAQMAHAEALVLLSDVPSLLSAPPEDPSAVHIPFVAGPEDLASLTIGGSGSAVGTGGMATKVHAAVIAADSGIPSVLTSFDLAVSAVRGEDVGTYFGPTHSRRQTRLLWLAHLAEPTGSIRVDAGAAKALTEGGKSLLAAGVVDVSGRFEAGEPVDIVDPRGTRLARGLPNFSADELPQMFGLSKRELGRRFGVSFQREVVHRNDMILTKNGTV</sequence>
<feature type="binding site" evidence="8">
    <location>
        <begin position="219"/>
        <end position="225"/>
    </location>
    <ligand>
        <name>ATP</name>
        <dbReference type="ChEBI" id="CHEBI:30616"/>
    </ligand>
</feature>
<dbReference type="Proteomes" id="UP000243589">
    <property type="component" value="Unassembled WGS sequence"/>
</dbReference>
<dbReference type="HAMAP" id="MF_00456">
    <property type="entry name" value="ProB"/>
    <property type="match status" value="1"/>
</dbReference>
<dbReference type="PATRIC" id="fig|479117.4.peg.1348"/>
<evidence type="ECO:0000259" key="9">
    <source>
        <dbReference type="SMART" id="SM00359"/>
    </source>
</evidence>
<dbReference type="InterPro" id="IPR001057">
    <property type="entry name" value="Glu/AcGlu_kinase"/>
</dbReference>
<comment type="catalytic activity">
    <reaction evidence="8">
        <text>L-glutamate + ATP = L-glutamyl 5-phosphate + ADP</text>
        <dbReference type="Rhea" id="RHEA:14877"/>
        <dbReference type="ChEBI" id="CHEBI:29985"/>
        <dbReference type="ChEBI" id="CHEBI:30616"/>
        <dbReference type="ChEBI" id="CHEBI:58274"/>
        <dbReference type="ChEBI" id="CHEBI:456216"/>
        <dbReference type="EC" id="2.7.2.11"/>
    </reaction>
</comment>
<name>A0A150H8H1_9MICO</name>
<dbReference type="InterPro" id="IPR036393">
    <property type="entry name" value="AceGlu_kinase-like_sf"/>
</dbReference>
<evidence type="ECO:0000256" key="7">
    <source>
        <dbReference type="ARBA" id="ARBA00022840"/>
    </source>
</evidence>
<keyword evidence="3 8" id="KW-0641">Proline biosynthesis</keyword>
<dbReference type="GO" id="GO:0055129">
    <property type="term" value="P:L-proline biosynthetic process"/>
    <property type="evidence" value="ECO:0007669"/>
    <property type="project" value="UniProtKB-UniRule"/>
</dbReference>
<dbReference type="InterPro" id="IPR001048">
    <property type="entry name" value="Asp/Glu/Uridylate_kinase"/>
</dbReference>
<dbReference type="InterPro" id="IPR015947">
    <property type="entry name" value="PUA-like_sf"/>
</dbReference>
<evidence type="ECO:0000256" key="1">
    <source>
        <dbReference type="ARBA" id="ARBA00022490"/>
    </source>
</evidence>
<dbReference type="NCBIfam" id="TIGR01027">
    <property type="entry name" value="proB"/>
    <property type="match status" value="1"/>
</dbReference>
<comment type="subcellular location">
    <subcellularLocation>
        <location evidence="8">Cytoplasm</location>
    </subcellularLocation>
</comment>
<protein>
    <recommendedName>
        <fullName evidence="8">Glutamate 5-kinase</fullName>
        <ecNumber evidence="8">2.7.2.11</ecNumber>
    </recommendedName>
    <alternativeName>
        <fullName evidence="8">Gamma-glutamyl kinase</fullName>
        <shortName evidence="8">GK</shortName>
    </alternativeName>
</protein>
<dbReference type="GO" id="GO:0005829">
    <property type="term" value="C:cytosol"/>
    <property type="evidence" value="ECO:0007669"/>
    <property type="project" value="TreeGrafter"/>
</dbReference>
<keyword evidence="1 8" id="KW-0963">Cytoplasm</keyword>
<dbReference type="EC" id="2.7.2.11" evidence="8"/>
<dbReference type="FunFam" id="3.40.1160.10:FF:000018">
    <property type="entry name" value="Glutamate 5-kinase"/>
    <property type="match status" value="1"/>
</dbReference>
<dbReference type="InterPro" id="IPR011529">
    <property type="entry name" value="Glu_5kinase"/>
</dbReference>
<keyword evidence="7 8" id="KW-0067">ATP-binding</keyword>
<evidence type="ECO:0000313" key="11">
    <source>
        <dbReference type="Proteomes" id="UP000243589"/>
    </source>
</evidence>
<keyword evidence="2 8" id="KW-0028">Amino-acid biosynthesis</keyword>
<dbReference type="InterPro" id="IPR019797">
    <property type="entry name" value="Glutamate_5-kinase_CS"/>
</dbReference>
<keyword evidence="6 8" id="KW-0418">Kinase</keyword>
<dbReference type="Pfam" id="PF01472">
    <property type="entry name" value="PUA"/>
    <property type="match status" value="1"/>
</dbReference>
<proteinExistence type="inferred from homology"/>
<comment type="similarity">
    <text evidence="8">Belongs to the glutamate 5-kinase family.</text>
</comment>
<evidence type="ECO:0000313" key="10">
    <source>
        <dbReference type="EMBL" id="KXZ58314.1"/>
    </source>
</evidence>
<dbReference type="CDD" id="cd21157">
    <property type="entry name" value="PUA_G5K"/>
    <property type="match status" value="1"/>
</dbReference>
<evidence type="ECO:0000256" key="8">
    <source>
        <dbReference type="HAMAP-Rule" id="MF_00456"/>
    </source>
</evidence>
<dbReference type="EMBL" id="LQQC01000010">
    <property type="protein sequence ID" value="KXZ58314.1"/>
    <property type="molecule type" value="Genomic_DNA"/>
</dbReference>
<dbReference type="Gene3D" id="3.40.1160.10">
    <property type="entry name" value="Acetylglutamate kinase-like"/>
    <property type="match status" value="1"/>
</dbReference>
<evidence type="ECO:0000256" key="2">
    <source>
        <dbReference type="ARBA" id="ARBA00022605"/>
    </source>
</evidence>
<dbReference type="InterPro" id="IPR002478">
    <property type="entry name" value="PUA"/>
</dbReference>
<feature type="domain" description="PUA" evidence="9">
    <location>
        <begin position="282"/>
        <end position="365"/>
    </location>
</feature>
<dbReference type="SUPFAM" id="SSF53633">
    <property type="entry name" value="Carbamate kinase-like"/>
    <property type="match status" value="1"/>
</dbReference>
<dbReference type="InterPro" id="IPR041739">
    <property type="entry name" value="G5K_ProB"/>
</dbReference>
<comment type="caution">
    <text evidence="10">The sequence shown here is derived from an EMBL/GenBank/DDBJ whole genome shotgun (WGS) entry which is preliminary data.</text>
</comment>
<keyword evidence="4 8" id="KW-0808">Transferase</keyword>